<dbReference type="AlphaFoldDB" id="A0A0V1MI96"/>
<comment type="caution">
    <text evidence="1">The sequence shown here is derived from an EMBL/GenBank/DDBJ whole genome shotgun (WGS) entry which is preliminary data.</text>
</comment>
<evidence type="ECO:0000313" key="1">
    <source>
        <dbReference type="EMBL" id="KRZ71479.1"/>
    </source>
</evidence>
<name>A0A0V1MI96_9BILA</name>
<sequence length="67" mass="7734">MLSLAAKLSDLWARKVHSFSSNKQILSFHATSNLSCEMFRSYWKYYLLIKAFFNKLPNERVGSTVTG</sequence>
<organism evidence="1 2">
    <name type="scientific">Trichinella papuae</name>
    <dbReference type="NCBI Taxonomy" id="268474"/>
    <lineage>
        <taxon>Eukaryota</taxon>
        <taxon>Metazoa</taxon>
        <taxon>Ecdysozoa</taxon>
        <taxon>Nematoda</taxon>
        <taxon>Enoplea</taxon>
        <taxon>Dorylaimia</taxon>
        <taxon>Trichinellida</taxon>
        <taxon>Trichinellidae</taxon>
        <taxon>Trichinella</taxon>
    </lineage>
</organism>
<dbReference type="EMBL" id="JYDO01000096">
    <property type="protein sequence ID" value="KRZ71479.1"/>
    <property type="molecule type" value="Genomic_DNA"/>
</dbReference>
<reference evidence="1 2" key="1">
    <citation type="submission" date="2015-01" db="EMBL/GenBank/DDBJ databases">
        <title>Evolution of Trichinella species and genotypes.</title>
        <authorList>
            <person name="Korhonen P.K."/>
            <person name="Edoardo P."/>
            <person name="Giuseppe L.R."/>
            <person name="Gasser R.B."/>
        </authorList>
    </citation>
    <scope>NUCLEOTIDE SEQUENCE [LARGE SCALE GENOMIC DNA]</scope>
    <source>
        <strain evidence="1">ISS1980</strain>
    </source>
</reference>
<proteinExistence type="predicted"/>
<gene>
    <name evidence="1" type="ORF">T10_3894</name>
</gene>
<protein>
    <submittedName>
        <fullName evidence="1">Uncharacterized protein</fullName>
    </submittedName>
</protein>
<dbReference type="Proteomes" id="UP000054843">
    <property type="component" value="Unassembled WGS sequence"/>
</dbReference>
<keyword evidence="2" id="KW-1185">Reference proteome</keyword>
<evidence type="ECO:0000313" key="2">
    <source>
        <dbReference type="Proteomes" id="UP000054843"/>
    </source>
</evidence>
<accession>A0A0V1MI96</accession>